<dbReference type="EMBL" id="KN415988">
    <property type="protein sequence ID" value="KHG20531.1"/>
    <property type="molecule type" value="Genomic_DNA"/>
</dbReference>
<proteinExistence type="predicted"/>
<name>A0A0B0PB54_GOSAR</name>
<dbReference type="AlphaFoldDB" id="A0A0B0PB54"/>
<sequence length="52" mass="6119">MCCRKDLARTGNSLISIMKRIYPGWVFLWMIEPPKEYMCIMDLARTGNPIRV</sequence>
<keyword evidence="2" id="KW-1185">Reference proteome</keyword>
<accession>A0A0B0PB54</accession>
<organism evidence="1 2">
    <name type="scientific">Gossypium arboreum</name>
    <name type="common">Tree cotton</name>
    <name type="synonym">Gossypium nanking</name>
    <dbReference type="NCBI Taxonomy" id="29729"/>
    <lineage>
        <taxon>Eukaryota</taxon>
        <taxon>Viridiplantae</taxon>
        <taxon>Streptophyta</taxon>
        <taxon>Embryophyta</taxon>
        <taxon>Tracheophyta</taxon>
        <taxon>Spermatophyta</taxon>
        <taxon>Magnoliopsida</taxon>
        <taxon>eudicotyledons</taxon>
        <taxon>Gunneridae</taxon>
        <taxon>Pentapetalae</taxon>
        <taxon>rosids</taxon>
        <taxon>malvids</taxon>
        <taxon>Malvales</taxon>
        <taxon>Malvaceae</taxon>
        <taxon>Malvoideae</taxon>
        <taxon>Gossypium</taxon>
    </lineage>
</organism>
<evidence type="ECO:0000313" key="1">
    <source>
        <dbReference type="EMBL" id="KHG20531.1"/>
    </source>
</evidence>
<dbReference type="Proteomes" id="UP000032142">
    <property type="component" value="Unassembled WGS sequence"/>
</dbReference>
<protein>
    <submittedName>
        <fullName evidence="1">Uncharacterized protein</fullName>
    </submittedName>
</protein>
<reference evidence="2" key="1">
    <citation type="submission" date="2014-09" db="EMBL/GenBank/DDBJ databases">
        <authorList>
            <person name="Mudge J."/>
            <person name="Ramaraj T."/>
            <person name="Lindquist I.E."/>
            <person name="Bharti A.K."/>
            <person name="Sundararajan A."/>
            <person name="Cameron C.T."/>
            <person name="Woodward J.E."/>
            <person name="May G.D."/>
            <person name="Brubaker C."/>
            <person name="Broadhvest J."/>
            <person name="Wilkins T.A."/>
        </authorList>
    </citation>
    <scope>NUCLEOTIDE SEQUENCE</scope>
    <source>
        <strain evidence="2">cv. AKA8401</strain>
    </source>
</reference>
<gene>
    <name evidence="1" type="ORF">F383_25563</name>
</gene>
<evidence type="ECO:0000313" key="2">
    <source>
        <dbReference type="Proteomes" id="UP000032142"/>
    </source>
</evidence>